<evidence type="ECO:0000313" key="6">
    <source>
        <dbReference type="Proteomes" id="UP000502608"/>
    </source>
</evidence>
<evidence type="ECO:0000313" key="5">
    <source>
        <dbReference type="EMBL" id="QIR14998.1"/>
    </source>
</evidence>
<keyword evidence="6" id="KW-1185">Reference proteome</keyword>
<accession>A0A6G9QKS5</accession>
<protein>
    <recommendedName>
        <fullName evidence="2">diguanylate cyclase</fullName>
        <ecNumber evidence="2">2.7.7.65</ecNumber>
    </recommendedName>
</protein>
<dbReference type="SMART" id="SM00267">
    <property type="entry name" value="GGDEF"/>
    <property type="match status" value="1"/>
</dbReference>
<reference evidence="5 6" key="1">
    <citation type="submission" date="2020-03" db="EMBL/GenBank/DDBJ databases">
        <title>Complete genome sequence of Shewanella sp.</title>
        <authorList>
            <person name="Kim Y.-S."/>
            <person name="Kim S.-J."/>
            <person name="Jung H.-K."/>
            <person name="Kim K.-H."/>
        </authorList>
    </citation>
    <scope>NUCLEOTIDE SEQUENCE [LARGE SCALE GENOMIC DNA]</scope>
    <source>
        <strain evidence="5 6">PN3F2</strain>
    </source>
</reference>
<dbReference type="AlphaFoldDB" id="A0A6G9QKS5"/>
<dbReference type="RefSeq" id="WP_167678327.1">
    <property type="nucleotide sequence ID" value="NZ_CP050313.1"/>
</dbReference>
<dbReference type="FunFam" id="3.30.70.270:FF:000001">
    <property type="entry name" value="Diguanylate cyclase domain protein"/>
    <property type="match status" value="1"/>
</dbReference>
<dbReference type="EC" id="2.7.7.65" evidence="2"/>
<dbReference type="CDD" id="cd01949">
    <property type="entry name" value="GGDEF"/>
    <property type="match status" value="1"/>
</dbReference>
<name>A0A6G9QKS5_9GAMM</name>
<gene>
    <name evidence="5" type="ORF">HBH39_11325</name>
</gene>
<dbReference type="NCBIfam" id="TIGR00254">
    <property type="entry name" value="GGDEF"/>
    <property type="match status" value="1"/>
</dbReference>
<dbReference type="InterPro" id="IPR050469">
    <property type="entry name" value="Diguanylate_Cyclase"/>
</dbReference>
<dbReference type="Pfam" id="PF00990">
    <property type="entry name" value="GGDEF"/>
    <property type="match status" value="1"/>
</dbReference>
<sequence length="297" mass="33807">MHTDKFADSNNFYSGHIVTDCKRKIYYCNDYIADLSCIAKNAIVNTSISQHISKASNIFLDSYVYPILITEFTVEEIQMTWIDKHGKKIPIVANIKLGPDSMTYWSIYVCINRDKLQNELLNTNEYLEKLSNDLTVLATTDSLTGLLNRRELKRQAEKAIYQASINQSSFALLFIDIDLFKKINDSFGHQMGDKVIITLAQRLKDMLRENDILARIGGEEFVLILTNIDPISSYKLAERLREKVSDSPINGISVTVSIGLAVCEDENLKDFDKLLQRADKALYEAKKSGRNRVFIAN</sequence>
<feature type="domain" description="GGDEF" evidence="4">
    <location>
        <begin position="168"/>
        <end position="297"/>
    </location>
</feature>
<evidence type="ECO:0000256" key="3">
    <source>
        <dbReference type="ARBA" id="ARBA00034247"/>
    </source>
</evidence>
<dbReference type="InterPro" id="IPR000014">
    <property type="entry name" value="PAS"/>
</dbReference>
<dbReference type="Gene3D" id="3.30.70.270">
    <property type="match status" value="1"/>
</dbReference>
<dbReference type="InterPro" id="IPR000160">
    <property type="entry name" value="GGDEF_dom"/>
</dbReference>
<dbReference type="CDD" id="cd00130">
    <property type="entry name" value="PAS"/>
    <property type="match status" value="1"/>
</dbReference>
<dbReference type="SUPFAM" id="SSF55073">
    <property type="entry name" value="Nucleotide cyclase"/>
    <property type="match status" value="1"/>
</dbReference>
<comment type="catalytic activity">
    <reaction evidence="3">
        <text>2 GTP = 3',3'-c-di-GMP + 2 diphosphate</text>
        <dbReference type="Rhea" id="RHEA:24898"/>
        <dbReference type="ChEBI" id="CHEBI:33019"/>
        <dbReference type="ChEBI" id="CHEBI:37565"/>
        <dbReference type="ChEBI" id="CHEBI:58805"/>
        <dbReference type="EC" id="2.7.7.65"/>
    </reaction>
</comment>
<organism evidence="5 6">
    <name type="scientific">Shewanella aestuarii</name>
    <dbReference type="NCBI Taxonomy" id="1028752"/>
    <lineage>
        <taxon>Bacteria</taxon>
        <taxon>Pseudomonadati</taxon>
        <taxon>Pseudomonadota</taxon>
        <taxon>Gammaproteobacteria</taxon>
        <taxon>Alteromonadales</taxon>
        <taxon>Shewanellaceae</taxon>
        <taxon>Shewanella</taxon>
    </lineage>
</organism>
<dbReference type="InterPro" id="IPR029787">
    <property type="entry name" value="Nucleotide_cyclase"/>
</dbReference>
<dbReference type="Proteomes" id="UP000502608">
    <property type="component" value="Chromosome"/>
</dbReference>
<comment type="cofactor">
    <cofactor evidence="1">
        <name>Mg(2+)</name>
        <dbReference type="ChEBI" id="CHEBI:18420"/>
    </cofactor>
</comment>
<evidence type="ECO:0000256" key="1">
    <source>
        <dbReference type="ARBA" id="ARBA00001946"/>
    </source>
</evidence>
<dbReference type="GO" id="GO:0052621">
    <property type="term" value="F:diguanylate cyclase activity"/>
    <property type="evidence" value="ECO:0007669"/>
    <property type="project" value="UniProtKB-EC"/>
</dbReference>
<dbReference type="PANTHER" id="PTHR45138">
    <property type="entry name" value="REGULATORY COMPONENTS OF SENSORY TRANSDUCTION SYSTEM"/>
    <property type="match status" value="1"/>
</dbReference>
<evidence type="ECO:0000259" key="4">
    <source>
        <dbReference type="PROSITE" id="PS50887"/>
    </source>
</evidence>
<dbReference type="GO" id="GO:0043709">
    <property type="term" value="P:cell adhesion involved in single-species biofilm formation"/>
    <property type="evidence" value="ECO:0007669"/>
    <property type="project" value="TreeGrafter"/>
</dbReference>
<dbReference type="GO" id="GO:0005886">
    <property type="term" value="C:plasma membrane"/>
    <property type="evidence" value="ECO:0007669"/>
    <property type="project" value="TreeGrafter"/>
</dbReference>
<dbReference type="PANTHER" id="PTHR45138:SF9">
    <property type="entry name" value="DIGUANYLATE CYCLASE DGCM-RELATED"/>
    <property type="match status" value="1"/>
</dbReference>
<dbReference type="GO" id="GO:1902201">
    <property type="term" value="P:negative regulation of bacterial-type flagellum-dependent cell motility"/>
    <property type="evidence" value="ECO:0007669"/>
    <property type="project" value="TreeGrafter"/>
</dbReference>
<dbReference type="KEGG" id="saes:HBH39_11325"/>
<dbReference type="InterPro" id="IPR043128">
    <property type="entry name" value="Rev_trsase/Diguanyl_cyclase"/>
</dbReference>
<dbReference type="EMBL" id="CP050313">
    <property type="protein sequence ID" value="QIR14998.1"/>
    <property type="molecule type" value="Genomic_DNA"/>
</dbReference>
<evidence type="ECO:0000256" key="2">
    <source>
        <dbReference type="ARBA" id="ARBA00012528"/>
    </source>
</evidence>
<dbReference type="PROSITE" id="PS50887">
    <property type="entry name" value="GGDEF"/>
    <property type="match status" value="1"/>
</dbReference>
<proteinExistence type="predicted"/>